<protein>
    <submittedName>
        <fullName evidence="2">VCBS domain-containing protein</fullName>
    </submittedName>
</protein>
<name>A0ABV7HKG3_9GAMM</name>
<dbReference type="Proteomes" id="UP001595476">
    <property type="component" value="Unassembled WGS sequence"/>
</dbReference>
<dbReference type="InterPro" id="IPR040853">
    <property type="entry name" value="RapA2_cadherin-like"/>
</dbReference>
<evidence type="ECO:0000313" key="2">
    <source>
        <dbReference type="EMBL" id="MFC3153163.1"/>
    </source>
</evidence>
<keyword evidence="3" id="KW-1185">Reference proteome</keyword>
<accession>A0ABV7HKG3</accession>
<comment type="caution">
    <text evidence="2">The sequence shown here is derived from an EMBL/GenBank/DDBJ whole genome shotgun (WGS) entry which is preliminary data.</text>
</comment>
<dbReference type="InterPro" id="IPR010221">
    <property type="entry name" value="VCBS_dom"/>
</dbReference>
<reference evidence="3" key="1">
    <citation type="journal article" date="2019" name="Int. J. Syst. Evol. Microbiol.">
        <title>The Global Catalogue of Microorganisms (GCM) 10K type strain sequencing project: providing services to taxonomists for standard genome sequencing and annotation.</title>
        <authorList>
            <consortium name="The Broad Institute Genomics Platform"/>
            <consortium name="The Broad Institute Genome Sequencing Center for Infectious Disease"/>
            <person name="Wu L."/>
            <person name="Ma J."/>
        </authorList>
    </citation>
    <scope>NUCLEOTIDE SEQUENCE [LARGE SCALE GENOMIC DNA]</scope>
    <source>
        <strain evidence="3">KCTC 52438</strain>
    </source>
</reference>
<proteinExistence type="predicted"/>
<evidence type="ECO:0000259" key="1">
    <source>
        <dbReference type="Pfam" id="PF17803"/>
    </source>
</evidence>
<gene>
    <name evidence="2" type="ORF">ACFOEK_19145</name>
</gene>
<sequence>ITITGANDDANIVVTATDTAVTEDDAANATATGTVTITDTDTGENTLASSTATYGTVSVDASGNWIYTLDNGNATVQALGEGETLTDTIVFTSD</sequence>
<feature type="non-terminal residue" evidence="2">
    <location>
        <position position="1"/>
    </location>
</feature>
<dbReference type="EMBL" id="JBHRSZ010000008">
    <property type="protein sequence ID" value="MFC3153163.1"/>
    <property type="molecule type" value="Genomic_DNA"/>
</dbReference>
<dbReference type="Gene3D" id="2.60.40.10">
    <property type="entry name" value="Immunoglobulins"/>
    <property type="match status" value="1"/>
</dbReference>
<dbReference type="NCBIfam" id="TIGR01965">
    <property type="entry name" value="VCBS_repeat"/>
    <property type="match status" value="1"/>
</dbReference>
<organism evidence="2 3">
    <name type="scientific">Litoribrevibacter euphylliae</name>
    <dbReference type="NCBI Taxonomy" id="1834034"/>
    <lineage>
        <taxon>Bacteria</taxon>
        <taxon>Pseudomonadati</taxon>
        <taxon>Pseudomonadota</taxon>
        <taxon>Gammaproteobacteria</taxon>
        <taxon>Oceanospirillales</taxon>
        <taxon>Oceanospirillaceae</taxon>
        <taxon>Litoribrevibacter</taxon>
    </lineage>
</organism>
<dbReference type="Pfam" id="PF17803">
    <property type="entry name" value="Cadherin_4"/>
    <property type="match status" value="1"/>
</dbReference>
<dbReference type="InterPro" id="IPR013783">
    <property type="entry name" value="Ig-like_fold"/>
</dbReference>
<feature type="non-terminal residue" evidence="2">
    <location>
        <position position="94"/>
    </location>
</feature>
<dbReference type="RefSeq" id="WP_386723086.1">
    <property type="nucleotide sequence ID" value="NZ_JBHRSZ010000008.1"/>
</dbReference>
<evidence type="ECO:0000313" key="3">
    <source>
        <dbReference type="Proteomes" id="UP001595476"/>
    </source>
</evidence>
<feature type="domain" description="RapA2 cadherin-like" evidence="1">
    <location>
        <begin position="1"/>
        <end position="67"/>
    </location>
</feature>